<name>A0A376C156_9FLAO</name>
<dbReference type="InterPro" id="IPR058792">
    <property type="entry name" value="Beta-barrel_RND_2"/>
</dbReference>
<reference evidence="5 7" key="1">
    <citation type="submission" date="2018-06" db="EMBL/GenBank/DDBJ databases">
        <authorList>
            <consortium name="Pathogen Informatics"/>
            <person name="Doyle S."/>
        </authorList>
    </citation>
    <scope>NUCLEOTIDE SEQUENCE [LARGE SCALE GENOMIC DNA]</scope>
    <source>
        <strain evidence="5 7">NCTC11661</strain>
    </source>
</reference>
<dbReference type="Gene3D" id="2.40.420.20">
    <property type="match status" value="1"/>
</dbReference>
<dbReference type="Gene3D" id="2.40.30.170">
    <property type="match status" value="1"/>
</dbReference>
<dbReference type="GO" id="GO:0015562">
    <property type="term" value="F:efflux transmembrane transporter activity"/>
    <property type="evidence" value="ECO:0007669"/>
    <property type="project" value="TreeGrafter"/>
</dbReference>
<evidence type="ECO:0000313" key="5">
    <source>
        <dbReference type="EMBL" id="SSZ55887.1"/>
    </source>
</evidence>
<sequence length="349" mass="36683">MKKIIITVLVLALVIAGAVMVLNKNKAKNEAQVAAVAEKNPSISVRTAVVQQEMMNGDFSVNGNFLPATAGVVAAETGGQVVALYVKEGSRVNTGQVIAKLKGDKQDVGTNNARIALEQAVSALNRYEEAYKTGGVTALQLDQARFQVKQAKMQLQSAQLNSGDTTVRSKISGVVNRKNIEVGTVVGAGTTIVEVVNIGSLKLRVEVDENMVTQLSVGQMVKVKPSVLDGEINGTITFIAPAATGAMKFPVEITVNNDLNTLKAGMYATAHFEGKSSSVLTVPREAFVGSVSENKIFVNRNGVAQQVTVQSGVNYGDKVEIISGLKAGDIVITSGQINLTNGAKVSVLK</sequence>
<feature type="domain" description="YknX-like C-terminal permuted SH3-like" evidence="4">
    <location>
        <begin position="279"/>
        <end position="347"/>
    </location>
</feature>
<dbReference type="PANTHER" id="PTHR30469">
    <property type="entry name" value="MULTIDRUG RESISTANCE PROTEIN MDTA"/>
    <property type="match status" value="1"/>
</dbReference>
<feature type="domain" description="Multidrug resistance protein MdtA-like barrel-sandwich hybrid" evidence="2">
    <location>
        <begin position="73"/>
        <end position="196"/>
    </location>
</feature>
<proteinExistence type="inferred from homology"/>
<dbReference type="PANTHER" id="PTHR30469:SF15">
    <property type="entry name" value="HLYD FAMILY OF SECRETION PROTEINS"/>
    <property type="match status" value="1"/>
</dbReference>
<evidence type="ECO:0000259" key="2">
    <source>
        <dbReference type="Pfam" id="PF25917"/>
    </source>
</evidence>
<dbReference type="Gene3D" id="1.10.287.470">
    <property type="entry name" value="Helix hairpin bin"/>
    <property type="match status" value="1"/>
</dbReference>
<dbReference type="InterPro" id="IPR006143">
    <property type="entry name" value="RND_pump_MFP"/>
</dbReference>
<dbReference type="InterPro" id="IPR058637">
    <property type="entry name" value="YknX-like_C"/>
</dbReference>
<dbReference type="SUPFAM" id="SSF111369">
    <property type="entry name" value="HlyD-like secretion proteins"/>
    <property type="match status" value="1"/>
</dbReference>
<accession>A0A376C156</accession>
<dbReference type="NCBIfam" id="TIGR01730">
    <property type="entry name" value="RND_mfp"/>
    <property type="match status" value="1"/>
</dbReference>
<dbReference type="GO" id="GO:1990281">
    <property type="term" value="C:efflux pump complex"/>
    <property type="evidence" value="ECO:0007669"/>
    <property type="project" value="TreeGrafter"/>
</dbReference>
<feature type="domain" description="CusB-like beta-barrel" evidence="3">
    <location>
        <begin position="203"/>
        <end position="275"/>
    </location>
</feature>
<evidence type="ECO:0000313" key="6">
    <source>
        <dbReference type="EMBL" id="VDH03068.1"/>
    </source>
</evidence>
<evidence type="ECO:0000259" key="3">
    <source>
        <dbReference type="Pfam" id="PF25954"/>
    </source>
</evidence>
<organism evidence="5 7">
    <name type="scientific">Bergeyella zoohelcum</name>
    <dbReference type="NCBI Taxonomy" id="1015"/>
    <lineage>
        <taxon>Bacteria</taxon>
        <taxon>Pseudomonadati</taxon>
        <taxon>Bacteroidota</taxon>
        <taxon>Flavobacteriia</taxon>
        <taxon>Flavobacteriales</taxon>
        <taxon>Weeksellaceae</taxon>
        <taxon>Bergeyella</taxon>
    </lineage>
</organism>
<dbReference type="EMBL" id="UFTJ01000002">
    <property type="protein sequence ID" value="SSZ55887.1"/>
    <property type="molecule type" value="Genomic_DNA"/>
</dbReference>
<dbReference type="AlphaFoldDB" id="A0A376C156"/>
<dbReference type="Pfam" id="PF25917">
    <property type="entry name" value="BSH_RND"/>
    <property type="match status" value="1"/>
</dbReference>
<dbReference type="Proteomes" id="UP000270205">
    <property type="component" value="Unassembled WGS sequence"/>
</dbReference>
<dbReference type="Pfam" id="PF25954">
    <property type="entry name" value="Beta-barrel_RND_2"/>
    <property type="match status" value="1"/>
</dbReference>
<dbReference type="Proteomes" id="UP000255515">
    <property type="component" value="Unassembled WGS sequence"/>
</dbReference>
<dbReference type="Pfam" id="PF25989">
    <property type="entry name" value="YknX_C"/>
    <property type="match status" value="1"/>
</dbReference>
<dbReference type="InterPro" id="IPR058625">
    <property type="entry name" value="MdtA-like_BSH"/>
</dbReference>
<dbReference type="EMBL" id="UYIV01000001">
    <property type="protein sequence ID" value="VDH03068.1"/>
    <property type="molecule type" value="Genomic_DNA"/>
</dbReference>
<gene>
    <name evidence="5" type="primary">mdtE</name>
    <name evidence="5" type="ORF">NCTC11661_01286</name>
    <name evidence="6" type="ORF">NCTC12929_00436</name>
</gene>
<dbReference type="Gene3D" id="2.40.50.100">
    <property type="match status" value="1"/>
</dbReference>
<evidence type="ECO:0000259" key="4">
    <source>
        <dbReference type="Pfam" id="PF25989"/>
    </source>
</evidence>
<evidence type="ECO:0000313" key="7">
    <source>
        <dbReference type="Proteomes" id="UP000255515"/>
    </source>
</evidence>
<reference evidence="6 8" key="2">
    <citation type="submission" date="2018-11" db="EMBL/GenBank/DDBJ databases">
        <authorList>
            <consortium name="Pathogen Informatics"/>
        </authorList>
    </citation>
    <scope>NUCLEOTIDE SEQUENCE [LARGE SCALE GENOMIC DNA]</scope>
    <source>
        <strain evidence="6 8">NCTC12929</strain>
    </source>
</reference>
<comment type="similarity">
    <text evidence="1">Belongs to the membrane fusion protein (MFP) (TC 8.A.1) family.</text>
</comment>
<dbReference type="RefSeq" id="WP_002688766.1">
    <property type="nucleotide sequence ID" value="NZ_JAXFPJ010000053.1"/>
</dbReference>
<protein>
    <submittedName>
        <fullName evidence="6">MacA</fullName>
    </submittedName>
    <submittedName>
        <fullName evidence="5">Multidrug resistance protein MdtE</fullName>
    </submittedName>
</protein>
<evidence type="ECO:0000313" key="8">
    <source>
        <dbReference type="Proteomes" id="UP000270205"/>
    </source>
</evidence>
<evidence type="ECO:0000256" key="1">
    <source>
        <dbReference type="ARBA" id="ARBA00009477"/>
    </source>
</evidence>